<dbReference type="InterPro" id="IPR016651">
    <property type="entry name" value="LCMT1"/>
</dbReference>
<proteinExistence type="inferred from homology"/>
<feature type="binding site" evidence="7">
    <location>
        <begin position="171"/>
        <end position="172"/>
    </location>
    <ligand>
        <name>S-adenosyl-L-methionine</name>
        <dbReference type="ChEBI" id="CHEBI:59789"/>
    </ligand>
</feature>
<dbReference type="FunCoup" id="A0A078BCK3">
    <property type="interactions" value="409"/>
</dbReference>
<dbReference type="EC" id="2.1.1.233" evidence="6"/>
<dbReference type="PIRSF" id="PIRSF016305">
    <property type="entry name" value="LCM_mtfrase"/>
    <property type="match status" value="1"/>
</dbReference>
<gene>
    <name evidence="8" type="primary">Contig18392.g19534</name>
    <name evidence="8" type="ORF">STYLEM_20085</name>
</gene>
<name>A0A078BCK3_STYLE</name>
<evidence type="ECO:0000256" key="6">
    <source>
        <dbReference type="PIRNR" id="PIRNR016305"/>
    </source>
</evidence>
<keyword evidence="5 6" id="KW-0949">S-adenosyl-L-methionine</keyword>
<sequence length="319" mass="37260">MNSFISRRNLVAKTMQQLRHQTMLSSLKSAANLGYFKDDYSQLFLRSKKKLLPIMNRGTWARVFSIRSILLRFLNAYQNADKVNIMIPGAGYDTTFFCLQDLMREQKIPQNLQGKITVIEIDFFEVISKKIQIIKKHQNLVDMIRLESEQDIEVIHEKHINSHQYKVFCQDIREIELLQTNMANLGVDFNAPTLVITECLLVYLKKAESDSILKGLSQIFQSDLVYVNYEMIHPGDAFGRVMIENLEILRMKEQGGMSSADCYNMSQIYAKRLESTERHRIEKLEIFDEFEEWELLSKHYCLCLGKRIAEPSIDEQIII</sequence>
<protein>
    <recommendedName>
        <fullName evidence="6">Leucine carboxyl methyltransferase 1</fullName>
        <ecNumber evidence="6">2.1.1.233</ecNumber>
    </recommendedName>
</protein>
<evidence type="ECO:0000256" key="1">
    <source>
        <dbReference type="ARBA" id="ARBA00000724"/>
    </source>
</evidence>
<comment type="catalytic activity">
    <reaction evidence="1 6">
        <text>[phosphatase 2A protein]-C-terminal L-leucine + S-adenosyl-L-methionine = [phosphatase 2A protein]-C-terminal L-leucine methyl ester + S-adenosyl-L-homocysteine</text>
        <dbReference type="Rhea" id="RHEA:48544"/>
        <dbReference type="Rhea" id="RHEA-COMP:12134"/>
        <dbReference type="Rhea" id="RHEA-COMP:12135"/>
        <dbReference type="ChEBI" id="CHEBI:57856"/>
        <dbReference type="ChEBI" id="CHEBI:59789"/>
        <dbReference type="ChEBI" id="CHEBI:90516"/>
        <dbReference type="ChEBI" id="CHEBI:90517"/>
        <dbReference type="EC" id="2.1.1.233"/>
    </reaction>
</comment>
<dbReference type="GO" id="GO:0032259">
    <property type="term" value="P:methylation"/>
    <property type="evidence" value="ECO:0007669"/>
    <property type="project" value="UniProtKB-KW"/>
</dbReference>
<dbReference type="PANTHER" id="PTHR13600">
    <property type="entry name" value="LEUCINE CARBOXYL METHYLTRANSFERASE"/>
    <property type="match status" value="1"/>
</dbReference>
<dbReference type="EMBL" id="CCKQ01018934">
    <property type="protein sequence ID" value="CDW90937.1"/>
    <property type="molecule type" value="Genomic_DNA"/>
</dbReference>
<organism evidence="8 9">
    <name type="scientific">Stylonychia lemnae</name>
    <name type="common">Ciliate</name>
    <dbReference type="NCBI Taxonomy" id="5949"/>
    <lineage>
        <taxon>Eukaryota</taxon>
        <taxon>Sar</taxon>
        <taxon>Alveolata</taxon>
        <taxon>Ciliophora</taxon>
        <taxon>Intramacronucleata</taxon>
        <taxon>Spirotrichea</taxon>
        <taxon>Stichotrichia</taxon>
        <taxon>Sporadotrichida</taxon>
        <taxon>Oxytrichidae</taxon>
        <taxon>Stylonychinae</taxon>
        <taxon>Stylonychia</taxon>
    </lineage>
</organism>
<keyword evidence="4 6" id="KW-0808">Transferase</keyword>
<evidence type="ECO:0000256" key="3">
    <source>
        <dbReference type="ARBA" id="ARBA00022603"/>
    </source>
</evidence>
<dbReference type="SUPFAM" id="SSF53335">
    <property type="entry name" value="S-adenosyl-L-methionine-dependent methyltransferases"/>
    <property type="match status" value="1"/>
</dbReference>
<dbReference type="Pfam" id="PF04072">
    <property type="entry name" value="LCM"/>
    <property type="match status" value="1"/>
</dbReference>
<evidence type="ECO:0000256" key="4">
    <source>
        <dbReference type="ARBA" id="ARBA00022679"/>
    </source>
</evidence>
<feature type="binding site" evidence="7">
    <location>
        <position position="198"/>
    </location>
    <ligand>
        <name>S-adenosyl-L-methionine</name>
        <dbReference type="ChEBI" id="CHEBI:59789"/>
    </ligand>
</feature>
<dbReference type="PANTHER" id="PTHR13600:SF21">
    <property type="entry name" value="LEUCINE CARBOXYL METHYLTRANSFERASE 1"/>
    <property type="match status" value="1"/>
</dbReference>
<dbReference type="InterPro" id="IPR007213">
    <property type="entry name" value="Ppm1/Ppm2/Tcmp"/>
</dbReference>
<dbReference type="OrthoDB" id="203237at2759"/>
<evidence type="ECO:0000256" key="2">
    <source>
        <dbReference type="ARBA" id="ARBA00010703"/>
    </source>
</evidence>
<feature type="binding site" evidence="7">
    <location>
        <position position="89"/>
    </location>
    <ligand>
        <name>S-adenosyl-L-methionine</name>
        <dbReference type="ChEBI" id="CHEBI:59789"/>
    </ligand>
</feature>
<dbReference type="Gene3D" id="3.40.50.150">
    <property type="entry name" value="Vaccinia Virus protein VP39"/>
    <property type="match status" value="1"/>
</dbReference>
<evidence type="ECO:0000313" key="9">
    <source>
        <dbReference type="Proteomes" id="UP000039865"/>
    </source>
</evidence>
<dbReference type="AlphaFoldDB" id="A0A078BCK3"/>
<accession>A0A078BCK3</accession>
<evidence type="ECO:0000313" key="8">
    <source>
        <dbReference type="EMBL" id="CDW90937.1"/>
    </source>
</evidence>
<comment type="function">
    <text evidence="6">Methylates the carboxyl group of the C-terminal leucine residue of protein phosphatase 2A catalytic subunits to form alpha-leucine ester residues.</text>
</comment>
<keyword evidence="3 6" id="KW-0489">Methyltransferase</keyword>
<dbReference type="Proteomes" id="UP000039865">
    <property type="component" value="Unassembled WGS sequence"/>
</dbReference>
<dbReference type="GO" id="GO:0018423">
    <property type="term" value="F:protein C-terminal leucine carboxyl O-methyltransferase activity"/>
    <property type="evidence" value="ECO:0007669"/>
    <property type="project" value="UniProtKB-EC"/>
</dbReference>
<reference evidence="8 9" key="1">
    <citation type="submission" date="2014-06" db="EMBL/GenBank/DDBJ databases">
        <authorList>
            <person name="Swart Estienne"/>
        </authorList>
    </citation>
    <scope>NUCLEOTIDE SEQUENCE [LARGE SCALE GENOMIC DNA]</scope>
    <source>
        <strain evidence="8 9">130c</strain>
    </source>
</reference>
<dbReference type="OMA" id="IIYEPIR"/>
<evidence type="ECO:0000256" key="7">
    <source>
        <dbReference type="PIRSR" id="PIRSR016305-1"/>
    </source>
</evidence>
<evidence type="ECO:0000256" key="5">
    <source>
        <dbReference type="ARBA" id="ARBA00022691"/>
    </source>
</evidence>
<feature type="binding site" evidence="7">
    <location>
        <position position="62"/>
    </location>
    <ligand>
        <name>S-adenosyl-L-methionine</name>
        <dbReference type="ChEBI" id="CHEBI:59789"/>
    </ligand>
</feature>
<dbReference type="InterPro" id="IPR029063">
    <property type="entry name" value="SAM-dependent_MTases_sf"/>
</dbReference>
<dbReference type="InParanoid" id="A0A078BCK3"/>
<keyword evidence="9" id="KW-1185">Reference proteome</keyword>
<comment type="similarity">
    <text evidence="2 6">Belongs to the methyltransferase superfamily. LCMT family.</text>
</comment>